<feature type="region of interest" description="Disordered" evidence="1">
    <location>
        <begin position="346"/>
        <end position="376"/>
    </location>
</feature>
<keyword evidence="3" id="KW-1185">Reference proteome</keyword>
<feature type="region of interest" description="Disordered" evidence="1">
    <location>
        <begin position="1"/>
        <end position="44"/>
    </location>
</feature>
<feature type="compositionally biased region" description="Basic and acidic residues" evidence="1">
    <location>
        <begin position="110"/>
        <end position="124"/>
    </location>
</feature>
<evidence type="ECO:0000256" key="1">
    <source>
        <dbReference type="SAM" id="MobiDB-lite"/>
    </source>
</evidence>
<organism evidence="2 3">
    <name type="scientific">Catenaria anguillulae PL171</name>
    <dbReference type="NCBI Taxonomy" id="765915"/>
    <lineage>
        <taxon>Eukaryota</taxon>
        <taxon>Fungi</taxon>
        <taxon>Fungi incertae sedis</taxon>
        <taxon>Blastocladiomycota</taxon>
        <taxon>Blastocladiomycetes</taxon>
        <taxon>Blastocladiales</taxon>
        <taxon>Catenariaceae</taxon>
        <taxon>Catenaria</taxon>
    </lineage>
</organism>
<feature type="compositionally biased region" description="Polar residues" evidence="1">
    <location>
        <begin position="367"/>
        <end position="376"/>
    </location>
</feature>
<evidence type="ECO:0000313" key="2">
    <source>
        <dbReference type="EMBL" id="ORZ33485.1"/>
    </source>
</evidence>
<name>A0A1Y2HG19_9FUNG</name>
<sequence length="376" mass="41119">MTSSPISAPPHGTRSAEGLNGGGDVHVDDGHPGTSRVPCSPHRIPARPRALAAFGARPRVRQQASRYLHHTHPRPAALVRAAVDASKCCKCLCGRRRKLARTIRNASVRTRGDVDVEDDREHDAPPPQSTPTVAPTLCVSVSIGAIHALHVWNRGTYCYRATVTLKQAGSVSNPPDTSEDAVPERLESGIGSSIVSPQQLNSHMRTQSVGSVQSNRSSVTSAQQPRCFCIKILRRKFKLRLFHPRFPRLSTPSPSPAPSIPSSETARQPAAYSTLDIVQHLGTFHSPPVTIETEYQPGQDSHLTERLFDIPIPISDACTTEHASQVSTALLDDLLSRIKIRFDLLFHPAPDSPQPTRRPKKEKTTSRRPQTLLLTN</sequence>
<dbReference type="AlphaFoldDB" id="A0A1Y2HG19"/>
<dbReference type="EMBL" id="MCFL01000035">
    <property type="protein sequence ID" value="ORZ33485.1"/>
    <property type="molecule type" value="Genomic_DNA"/>
</dbReference>
<comment type="caution">
    <text evidence="2">The sequence shown here is derived from an EMBL/GenBank/DDBJ whole genome shotgun (WGS) entry which is preliminary data.</text>
</comment>
<dbReference type="Proteomes" id="UP000193411">
    <property type="component" value="Unassembled WGS sequence"/>
</dbReference>
<accession>A0A1Y2HG19</accession>
<gene>
    <name evidence="2" type="ORF">BCR44DRAFT_1198306</name>
</gene>
<reference evidence="2 3" key="1">
    <citation type="submission" date="2016-07" db="EMBL/GenBank/DDBJ databases">
        <title>Pervasive Adenine N6-methylation of Active Genes in Fungi.</title>
        <authorList>
            <consortium name="DOE Joint Genome Institute"/>
            <person name="Mondo S.J."/>
            <person name="Dannebaum R.O."/>
            <person name="Kuo R.C."/>
            <person name="Labutti K."/>
            <person name="Haridas S."/>
            <person name="Kuo A."/>
            <person name="Salamov A."/>
            <person name="Ahrendt S.R."/>
            <person name="Lipzen A."/>
            <person name="Sullivan W."/>
            <person name="Andreopoulos W.B."/>
            <person name="Clum A."/>
            <person name="Lindquist E."/>
            <person name="Daum C."/>
            <person name="Ramamoorthy G.K."/>
            <person name="Gryganskyi A."/>
            <person name="Culley D."/>
            <person name="Magnuson J.K."/>
            <person name="James T.Y."/>
            <person name="O'Malley M.A."/>
            <person name="Stajich J.E."/>
            <person name="Spatafora J.W."/>
            <person name="Visel A."/>
            <person name="Grigoriev I.V."/>
        </authorList>
    </citation>
    <scope>NUCLEOTIDE SEQUENCE [LARGE SCALE GENOMIC DNA]</scope>
    <source>
        <strain evidence="2 3">PL171</strain>
    </source>
</reference>
<proteinExistence type="predicted"/>
<evidence type="ECO:0000313" key="3">
    <source>
        <dbReference type="Proteomes" id="UP000193411"/>
    </source>
</evidence>
<feature type="region of interest" description="Disordered" evidence="1">
    <location>
        <begin position="110"/>
        <end position="133"/>
    </location>
</feature>
<protein>
    <submittedName>
        <fullName evidence="2">Uncharacterized protein</fullName>
    </submittedName>
</protein>